<keyword evidence="2" id="KW-1185">Reference proteome</keyword>
<protein>
    <recommendedName>
        <fullName evidence="3">Mannan-binding protein</fullName>
    </recommendedName>
</protein>
<dbReference type="GeneID" id="76727183"/>
<accession>A0A8E4R4V9</accession>
<dbReference type="EMBL" id="CP062008">
    <property type="protein sequence ID" value="QPG67760.1"/>
    <property type="molecule type" value="Genomic_DNA"/>
</dbReference>
<dbReference type="AlphaFoldDB" id="A0A8E4R4V9"/>
<evidence type="ECO:0000313" key="2">
    <source>
        <dbReference type="Proteomes" id="UP000309231"/>
    </source>
</evidence>
<dbReference type="RefSeq" id="WP_138158475.1">
    <property type="nucleotide sequence ID" value="NZ_ANBS01000006.1"/>
</dbReference>
<dbReference type="Proteomes" id="UP000309231">
    <property type="component" value="Chromosome"/>
</dbReference>
<name>A0A8E4R4V9_MYCMU</name>
<evidence type="ECO:0000313" key="1">
    <source>
        <dbReference type="EMBL" id="QPG67760.1"/>
    </source>
</evidence>
<evidence type="ECO:0008006" key="3">
    <source>
        <dbReference type="Google" id="ProtNLM"/>
    </source>
</evidence>
<gene>
    <name evidence="1" type="ORF">C1S78_019795</name>
</gene>
<sequence>MPERTVNVASRVRAALAALGATVVATTSLTGAPAAEAAIDSFCSGLGAVWDGNACTAVVKSQREAEMLLTLRVPAELIDNPTAGPVLRDYYTRLFNGWRATGNTTPRDSSARADYEIIPGPGGLQSVVVHETFEPFGIQSNNAYRSFLFDMNSGRRLYLPDLFRPGVNANQAVSAAAAPVLPPVLDAAAPPHAPGTYPFTVEEFQPDGDGPGYSGNYRAFALTGDSLRLYMPDQPMSRESPSPRDRFSWSMDGGTVVANVPLASLAGQLKPQYGG</sequence>
<proteinExistence type="predicted"/>
<reference evidence="1 2" key="1">
    <citation type="journal article" date="2019" name="BMC Evol. Biol.">
        <title>Comparative genomics of Mycobacterium mucogenicum and Mycobacterium neoaurum clade members emphasizing tRNA and non-coding RNA.</title>
        <authorList>
            <person name="Behra P.R.K."/>
            <person name="Pettersson B.M.F."/>
            <person name="Das S."/>
            <person name="Dasgupta S."/>
            <person name="Kirsebom L.A."/>
        </authorList>
    </citation>
    <scope>NUCLEOTIDE SEQUENCE [LARGE SCALE GENOMIC DNA]</scope>
    <source>
        <strain evidence="1 2">DSM 44124</strain>
    </source>
</reference>
<organism evidence="1 2">
    <name type="scientific">Mycolicibacterium mucogenicum DSM 44124</name>
    <dbReference type="NCBI Taxonomy" id="1226753"/>
    <lineage>
        <taxon>Bacteria</taxon>
        <taxon>Bacillati</taxon>
        <taxon>Actinomycetota</taxon>
        <taxon>Actinomycetes</taxon>
        <taxon>Mycobacteriales</taxon>
        <taxon>Mycobacteriaceae</taxon>
        <taxon>Mycolicibacterium</taxon>
    </lineage>
</organism>
<reference evidence="1 2" key="2">
    <citation type="journal article" date="2019" name="Sci. Rep.">
        <title>Insight into the biology of Mycobacterium mucogenicum and Mycobacterium neoaurum clade members.</title>
        <authorList>
            <person name="Behra P.R.K."/>
            <person name="Pettersson B.M.F."/>
            <person name="Ramesh M."/>
            <person name="Dasgupta S."/>
            <person name="Kirsebom L.A."/>
        </authorList>
    </citation>
    <scope>NUCLEOTIDE SEQUENCE [LARGE SCALE GENOMIC DNA]</scope>
    <source>
        <strain evidence="1 2">DSM 44124</strain>
    </source>
</reference>
<dbReference type="KEGG" id="mmuc:C1S78_019795"/>